<dbReference type="OrthoDB" id="10261439at2759"/>
<feature type="non-terminal residue" evidence="1">
    <location>
        <position position="1"/>
    </location>
</feature>
<sequence>VVNLEPYGFARDKHILYVDSCEAGVIYGNIAAGFKRGKQKMNQEHTRLSIVPKRLILIFDHFSPLLS</sequence>
<reference evidence="1 2" key="2">
    <citation type="journal article" date="2013" name="Genome Biol. Evol.">
        <title>Genome sequencing of Giardia lamblia genotypes A2 and B isolates (DH and GS) and comparative analysis with the genomes of genotypes A1 and E (WB and Pig).</title>
        <authorList>
            <person name="Adam R.D."/>
            <person name="Dahlstrom E.W."/>
            <person name="Martens C.A."/>
            <person name="Bruno D.P."/>
            <person name="Barbian K.D."/>
            <person name="Ricklefs S.M."/>
            <person name="Hernandez M.M."/>
            <person name="Narla N.P."/>
            <person name="Patel R.B."/>
            <person name="Porcella S.F."/>
            <person name="Nash T.E."/>
        </authorList>
    </citation>
    <scope>NUCLEOTIDE SEQUENCE [LARGE SCALE GENOMIC DNA]</scope>
    <source>
        <strain evidence="1 2">GS</strain>
    </source>
</reference>
<organism evidence="1 2">
    <name type="scientific">Giardia intestinalis</name>
    <name type="common">Giardia lamblia</name>
    <dbReference type="NCBI Taxonomy" id="5741"/>
    <lineage>
        <taxon>Eukaryota</taxon>
        <taxon>Metamonada</taxon>
        <taxon>Diplomonadida</taxon>
        <taxon>Hexamitidae</taxon>
        <taxon>Giardiinae</taxon>
        <taxon>Giardia</taxon>
    </lineage>
</organism>
<evidence type="ECO:0000313" key="2">
    <source>
        <dbReference type="Proteomes" id="UP000018040"/>
    </source>
</evidence>
<dbReference type="Proteomes" id="UP000018040">
    <property type="component" value="Unassembled WGS sequence"/>
</dbReference>
<dbReference type="EMBL" id="AHHH01000208">
    <property type="protein sequence ID" value="ESU40529.1"/>
    <property type="molecule type" value="Genomic_DNA"/>
</dbReference>
<accession>V6TPK0</accession>
<dbReference type="AlphaFoldDB" id="V6TPK0"/>
<name>V6TPK0_GIAIN</name>
<protein>
    <submittedName>
        <fullName evidence="1">Coatomer beta subunit</fullName>
    </submittedName>
</protein>
<gene>
    <name evidence="1" type="ORF">GSB_154386</name>
</gene>
<evidence type="ECO:0000313" key="1">
    <source>
        <dbReference type="EMBL" id="ESU40529.1"/>
    </source>
</evidence>
<comment type="caution">
    <text evidence="1">The sequence shown here is derived from an EMBL/GenBank/DDBJ whole genome shotgun (WGS) entry which is preliminary data.</text>
</comment>
<reference evidence="2" key="1">
    <citation type="submission" date="2012-02" db="EMBL/GenBank/DDBJ databases">
        <title>Genome sequencing of Giardia lamblia Genotypes A2 and B isolates (DH and GS) and comparative analysis with the genomes of Genotypes A1 and E (WB and Pig).</title>
        <authorList>
            <person name="Adam R."/>
            <person name="Dahlstrom E."/>
            <person name="Martens C."/>
            <person name="Bruno D."/>
            <person name="Barbian K."/>
            <person name="Porcella S.F."/>
            <person name="Nash T."/>
        </authorList>
    </citation>
    <scope>NUCLEOTIDE SEQUENCE</scope>
    <source>
        <strain evidence="2">GS</strain>
    </source>
</reference>
<proteinExistence type="predicted"/>